<comment type="caution">
    <text evidence="6">The sequence shown here is derived from an EMBL/GenBank/DDBJ whole genome shotgun (WGS) entry which is preliminary data.</text>
</comment>
<organism evidence="6 7">
    <name type="scientific">Gryllotalpicola daejeonensis</name>
    <dbReference type="NCBI Taxonomy" id="993087"/>
    <lineage>
        <taxon>Bacteria</taxon>
        <taxon>Bacillati</taxon>
        <taxon>Actinomycetota</taxon>
        <taxon>Actinomycetes</taxon>
        <taxon>Micrococcales</taxon>
        <taxon>Microbacteriaceae</taxon>
        <taxon>Gryllotalpicola</taxon>
    </lineage>
</organism>
<feature type="domain" description="Thioredoxin" evidence="5">
    <location>
        <begin position="3"/>
        <end position="170"/>
    </location>
</feature>
<dbReference type="GO" id="GO:0004601">
    <property type="term" value="F:peroxidase activity"/>
    <property type="evidence" value="ECO:0007669"/>
    <property type="project" value="UniProtKB-KW"/>
</dbReference>
<dbReference type="PROSITE" id="PS00460">
    <property type="entry name" value="GLUTATHIONE_PEROXID_1"/>
    <property type="match status" value="1"/>
</dbReference>
<gene>
    <name evidence="6" type="ORF">GCM10022286_23380</name>
</gene>
<dbReference type="InterPro" id="IPR029760">
    <property type="entry name" value="GPX_CS"/>
</dbReference>
<name>A0ABP7ZLL3_9MICO</name>
<dbReference type="PROSITE" id="PS51355">
    <property type="entry name" value="GLUTATHIONE_PEROXID_3"/>
    <property type="match status" value="1"/>
</dbReference>
<dbReference type="InterPro" id="IPR013766">
    <property type="entry name" value="Thioredoxin_domain"/>
</dbReference>
<dbReference type="InterPro" id="IPR000889">
    <property type="entry name" value="Glutathione_peroxidase"/>
</dbReference>
<dbReference type="RefSeq" id="WP_344791966.1">
    <property type="nucleotide sequence ID" value="NZ_BAABBV010000001.1"/>
</dbReference>
<dbReference type="PANTHER" id="PTHR11592">
    <property type="entry name" value="GLUTATHIONE PEROXIDASE"/>
    <property type="match status" value="1"/>
</dbReference>
<dbReference type="PRINTS" id="PR01011">
    <property type="entry name" value="GLUTPROXDASE"/>
</dbReference>
<dbReference type="PIRSF" id="PIRSF000303">
    <property type="entry name" value="Glutathion_perox"/>
    <property type="match status" value="1"/>
</dbReference>
<dbReference type="PANTHER" id="PTHR11592:SF40">
    <property type="entry name" value="THIOREDOXIN_GLUTATHIONE PEROXIDASE BTUE"/>
    <property type="match status" value="1"/>
</dbReference>
<evidence type="ECO:0000256" key="3">
    <source>
        <dbReference type="ARBA" id="ARBA00023002"/>
    </source>
</evidence>
<keyword evidence="2 4" id="KW-0575">Peroxidase</keyword>
<dbReference type="Pfam" id="PF00255">
    <property type="entry name" value="GSHPx"/>
    <property type="match status" value="1"/>
</dbReference>
<dbReference type="Proteomes" id="UP001415169">
    <property type="component" value="Unassembled WGS sequence"/>
</dbReference>
<dbReference type="PROSITE" id="PS51352">
    <property type="entry name" value="THIOREDOXIN_2"/>
    <property type="match status" value="1"/>
</dbReference>
<sequence length="172" mass="19140">MARAASSDLRSIPITTIDGVTTSLADYADKVVMVVNVASKCGLTPQYEQLEQLQKTYESRGFTVIGFPCNQFAGQEPGTAEEIVEFCSATYGVTFPLMEKTKVNGRDAHPLYKELKHTRDRLHLAGPVQWNFEKFLIYPDGTVTRFRPRTLPDDPQVIEAIERGLEQVATAA</sequence>
<keyword evidence="7" id="KW-1185">Reference proteome</keyword>
<dbReference type="SUPFAM" id="SSF52833">
    <property type="entry name" value="Thioredoxin-like"/>
    <property type="match status" value="1"/>
</dbReference>
<dbReference type="Gene3D" id="3.40.30.10">
    <property type="entry name" value="Glutaredoxin"/>
    <property type="match status" value="1"/>
</dbReference>
<dbReference type="PROSITE" id="PS00763">
    <property type="entry name" value="GLUTATHIONE_PEROXID_2"/>
    <property type="match status" value="1"/>
</dbReference>
<proteinExistence type="inferred from homology"/>
<accession>A0ABP7ZLL3</accession>
<reference evidence="6" key="2">
    <citation type="submission" date="2023-12" db="EMBL/GenBank/DDBJ databases">
        <authorList>
            <person name="Sun Q."/>
            <person name="Inoue M."/>
        </authorList>
    </citation>
    <scope>NUCLEOTIDE SEQUENCE</scope>
    <source>
        <strain evidence="6">JCM 17590</strain>
    </source>
</reference>
<dbReference type="InterPro" id="IPR036249">
    <property type="entry name" value="Thioredoxin-like_sf"/>
</dbReference>
<comment type="similarity">
    <text evidence="1 4">Belongs to the glutathione peroxidase family.</text>
</comment>
<evidence type="ECO:0000259" key="5">
    <source>
        <dbReference type="PROSITE" id="PS51352"/>
    </source>
</evidence>
<reference evidence="6" key="1">
    <citation type="journal article" date="2014" name="Int. J. Syst. Evol. Microbiol.">
        <title>Complete genome of a new Firmicutes species belonging to the dominant human colonic microbiota ('Ruminococcus bicirculans') reveals two chromosomes and a selective capacity to utilize plant glucans.</title>
        <authorList>
            <consortium name="NISC Comparative Sequencing Program"/>
            <person name="Wegmann U."/>
            <person name="Louis P."/>
            <person name="Goesmann A."/>
            <person name="Henrissat B."/>
            <person name="Duncan S.H."/>
            <person name="Flint H.J."/>
        </authorList>
    </citation>
    <scope>NUCLEOTIDE SEQUENCE</scope>
    <source>
        <strain evidence="6">JCM 17590</strain>
    </source>
</reference>
<evidence type="ECO:0000256" key="1">
    <source>
        <dbReference type="ARBA" id="ARBA00006926"/>
    </source>
</evidence>
<evidence type="ECO:0000313" key="6">
    <source>
        <dbReference type="EMBL" id="GAA4163221.1"/>
    </source>
</evidence>
<dbReference type="InterPro" id="IPR029759">
    <property type="entry name" value="GPX_AS"/>
</dbReference>
<dbReference type="EMBL" id="BAABBV010000001">
    <property type="protein sequence ID" value="GAA4163221.1"/>
    <property type="molecule type" value="Genomic_DNA"/>
</dbReference>
<keyword evidence="3 4" id="KW-0560">Oxidoreductase</keyword>
<evidence type="ECO:0000256" key="2">
    <source>
        <dbReference type="ARBA" id="ARBA00022559"/>
    </source>
</evidence>
<evidence type="ECO:0000256" key="4">
    <source>
        <dbReference type="RuleBase" id="RU000499"/>
    </source>
</evidence>
<protein>
    <recommendedName>
        <fullName evidence="4">Glutathione peroxidase</fullName>
    </recommendedName>
</protein>
<evidence type="ECO:0000313" key="7">
    <source>
        <dbReference type="Proteomes" id="UP001415169"/>
    </source>
</evidence>
<dbReference type="CDD" id="cd00340">
    <property type="entry name" value="GSH_Peroxidase"/>
    <property type="match status" value="1"/>
</dbReference>